<feature type="region of interest" description="Disordered" evidence="1">
    <location>
        <begin position="269"/>
        <end position="293"/>
    </location>
</feature>
<evidence type="ECO:0008006" key="4">
    <source>
        <dbReference type="Google" id="ProtNLM"/>
    </source>
</evidence>
<dbReference type="OrthoDB" id="8900573at2"/>
<evidence type="ECO:0000313" key="3">
    <source>
        <dbReference type="Proteomes" id="UP000005459"/>
    </source>
</evidence>
<gene>
    <name evidence="2" type="ORF">ThimaDRAFT_0409</name>
</gene>
<organism evidence="2 3">
    <name type="scientific">Thiocapsa marina 5811</name>
    <dbReference type="NCBI Taxonomy" id="768671"/>
    <lineage>
        <taxon>Bacteria</taxon>
        <taxon>Pseudomonadati</taxon>
        <taxon>Pseudomonadota</taxon>
        <taxon>Gammaproteobacteria</taxon>
        <taxon>Chromatiales</taxon>
        <taxon>Chromatiaceae</taxon>
        <taxon>Thiocapsa</taxon>
    </lineage>
</organism>
<dbReference type="AlphaFoldDB" id="F9U658"/>
<evidence type="ECO:0000313" key="2">
    <source>
        <dbReference type="EMBL" id="EGV20631.1"/>
    </source>
</evidence>
<accession>F9U658</accession>
<dbReference type="STRING" id="768671.ThimaDRAFT_0409"/>
<protein>
    <recommendedName>
        <fullName evidence="4">DUF3150 domain-containing protein</fullName>
    </recommendedName>
</protein>
<proteinExistence type="predicted"/>
<evidence type="ECO:0000256" key="1">
    <source>
        <dbReference type="SAM" id="MobiDB-lite"/>
    </source>
</evidence>
<dbReference type="PATRIC" id="fig|768671.3.peg.456"/>
<name>F9U658_9GAMM</name>
<sequence>MHTITHVTDRITLVMLNVAIWSGRKKLRAEDLKLGTDVPPEELVSLGSKRVCDPEPLKIFHRIKKGAERTCLQVGTRFLGGFAVPHARSESIAESLAALKVEFDAETRSFLAGYDRALEEWISNLPAWEEPIRRAIEPAEIVGTRLRFGYQIVRIAPAEQPGTLEEEVQGLGDGIFAEVEQMARELEGSFEGKEKLHRRALGTFRRIREKLACLSFVDRRIHPVVDTLDDWFARLPDGPIEGPIFNEGMGLALLLADAERMARHGAGQWAVQQDGEPNDSDMESDATPTEVTPLPLAVQSTMDFEAEMDALFGDVPIEAETGSEARLNQPDNPPEPAFARPVEETVADVEGFFF</sequence>
<reference evidence="2 3" key="1">
    <citation type="submission" date="2011-06" db="EMBL/GenBank/DDBJ databases">
        <title>The draft genome of Thiocapsa marina 5811.</title>
        <authorList>
            <consortium name="US DOE Joint Genome Institute (JGI-PGF)"/>
            <person name="Lucas S."/>
            <person name="Han J."/>
            <person name="Cheng J.-F."/>
            <person name="Goodwin L."/>
            <person name="Pitluck S."/>
            <person name="Peters L."/>
            <person name="Land M.L."/>
            <person name="Hauser L."/>
            <person name="Vogl K."/>
            <person name="Liu Z."/>
            <person name="Imhoff J."/>
            <person name="Thiel V."/>
            <person name="Frigaard N.-U."/>
            <person name="Bryant D."/>
            <person name="Woyke T.J."/>
        </authorList>
    </citation>
    <scope>NUCLEOTIDE SEQUENCE [LARGE SCALE GENOMIC DNA]</scope>
    <source>
        <strain evidence="2 3">5811</strain>
    </source>
</reference>
<dbReference type="Proteomes" id="UP000005459">
    <property type="component" value="Unassembled WGS sequence"/>
</dbReference>
<dbReference type="eggNOG" id="COG1737">
    <property type="taxonomic scope" value="Bacteria"/>
</dbReference>
<dbReference type="InterPro" id="IPR021496">
    <property type="entry name" value="DUF3150"/>
</dbReference>
<dbReference type="RefSeq" id="WP_007191287.1">
    <property type="nucleotide sequence ID" value="NZ_AFWV01000001.1"/>
</dbReference>
<dbReference type="Pfam" id="PF11348">
    <property type="entry name" value="DUF3150"/>
    <property type="match status" value="1"/>
</dbReference>
<keyword evidence="3" id="KW-1185">Reference proteome</keyword>
<dbReference type="EMBL" id="AFWV01000001">
    <property type="protein sequence ID" value="EGV20631.1"/>
    <property type="molecule type" value="Genomic_DNA"/>
</dbReference>